<feature type="region of interest" description="Disordered" evidence="5">
    <location>
        <begin position="143"/>
        <end position="171"/>
    </location>
</feature>
<feature type="transmembrane region" description="Helical" evidence="6">
    <location>
        <begin position="94"/>
        <end position="114"/>
    </location>
</feature>
<sequence>MGFKFNVPFILQCFSIACGIFGIIVAIVHMAELFSIGQLILSLFAIFFSLVIIACEVYVMDFFKYFAFMLTFWGKGLSYLFMAFFLFQKRGIGLAAMFIFLALFIFYIIAYFVFKNKGVSCPLLQKNSPPQFQTVNSDYYEGVGDGGSKRNTDDYEQKAQTDAYYEQPVYQ</sequence>
<protein>
    <submittedName>
        <fullName evidence="7">COPI associated protein</fullName>
    </submittedName>
</protein>
<dbReference type="EMBL" id="MLAK01001067">
    <property type="protein sequence ID" value="OHS98249.1"/>
    <property type="molecule type" value="Genomic_DNA"/>
</dbReference>
<dbReference type="PANTHER" id="PTHR28128:SF1">
    <property type="entry name" value="GOLGI APPARATUS MEMBRANE PROTEIN TVP15"/>
    <property type="match status" value="1"/>
</dbReference>
<comment type="caution">
    <text evidence="7">The sequence shown here is derived from an EMBL/GenBank/DDBJ whole genome shotgun (WGS) entry which is preliminary data.</text>
</comment>
<dbReference type="InterPro" id="IPR013714">
    <property type="entry name" value="Golgi_TVP15"/>
</dbReference>
<feature type="transmembrane region" description="Helical" evidence="6">
    <location>
        <begin position="39"/>
        <end position="59"/>
    </location>
</feature>
<keyword evidence="2 6" id="KW-0812">Transmembrane</keyword>
<dbReference type="PROSITE" id="PS51257">
    <property type="entry name" value="PROKAR_LIPOPROTEIN"/>
    <property type="match status" value="1"/>
</dbReference>
<feature type="compositionally biased region" description="Basic and acidic residues" evidence="5">
    <location>
        <begin position="147"/>
        <end position="159"/>
    </location>
</feature>
<keyword evidence="8" id="KW-1185">Reference proteome</keyword>
<evidence type="ECO:0000256" key="5">
    <source>
        <dbReference type="SAM" id="MobiDB-lite"/>
    </source>
</evidence>
<evidence type="ECO:0000256" key="4">
    <source>
        <dbReference type="ARBA" id="ARBA00023136"/>
    </source>
</evidence>
<reference evidence="7" key="1">
    <citation type="submission" date="2016-10" db="EMBL/GenBank/DDBJ databases">
        <authorList>
            <person name="Benchimol M."/>
            <person name="Almeida L.G."/>
            <person name="Vasconcelos A.T."/>
            <person name="Perreira-Neves A."/>
            <person name="Rosa I.A."/>
            <person name="Tasca T."/>
            <person name="Bogo M.R."/>
            <person name="de Souza W."/>
        </authorList>
    </citation>
    <scope>NUCLEOTIDE SEQUENCE [LARGE SCALE GENOMIC DNA]</scope>
    <source>
        <strain evidence="7">K</strain>
    </source>
</reference>
<accession>A0A1J4JHP9</accession>
<evidence type="ECO:0000256" key="6">
    <source>
        <dbReference type="SAM" id="Phobius"/>
    </source>
</evidence>
<feature type="transmembrane region" description="Helical" evidence="6">
    <location>
        <begin position="65"/>
        <end position="87"/>
    </location>
</feature>
<feature type="transmembrane region" description="Helical" evidence="6">
    <location>
        <begin position="6"/>
        <end position="27"/>
    </location>
</feature>
<evidence type="ECO:0000313" key="8">
    <source>
        <dbReference type="Proteomes" id="UP000179807"/>
    </source>
</evidence>
<evidence type="ECO:0000256" key="1">
    <source>
        <dbReference type="ARBA" id="ARBA00004141"/>
    </source>
</evidence>
<dbReference type="Proteomes" id="UP000179807">
    <property type="component" value="Unassembled WGS sequence"/>
</dbReference>
<keyword evidence="3 6" id="KW-1133">Transmembrane helix</keyword>
<gene>
    <name evidence="7" type="ORF">TRFO_35367</name>
</gene>
<evidence type="ECO:0000256" key="2">
    <source>
        <dbReference type="ARBA" id="ARBA00022692"/>
    </source>
</evidence>
<dbReference type="OrthoDB" id="10534148at2759"/>
<keyword evidence="4 6" id="KW-0472">Membrane</keyword>
<dbReference type="RefSeq" id="XP_068351386.1">
    <property type="nucleotide sequence ID" value="XM_068510209.1"/>
</dbReference>
<proteinExistence type="predicted"/>
<dbReference type="PANTHER" id="PTHR28128">
    <property type="entry name" value="GOLGI APPARATUS MEMBRANE PROTEIN TVP15"/>
    <property type="match status" value="1"/>
</dbReference>
<dbReference type="VEuPathDB" id="TrichDB:TRFO_35367"/>
<dbReference type="Pfam" id="PF08507">
    <property type="entry name" value="COPI_assoc"/>
    <property type="match status" value="1"/>
</dbReference>
<dbReference type="GeneID" id="94844913"/>
<comment type="subcellular location">
    <subcellularLocation>
        <location evidence="1">Membrane</location>
        <topology evidence="1">Multi-pass membrane protein</topology>
    </subcellularLocation>
</comment>
<evidence type="ECO:0000313" key="7">
    <source>
        <dbReference type="EMBL" id="OHS98249.1"/>
    </source>
</evidence>
<dbReference type="AlphaFoldDB" id="A0A1J4JHP9"/>
<dbReference type="GO" id="GO:0016020">
    <property type="term" value="C:membrane"/>
    <property type="evidence" value="ECO:0007669"/>
    <property type="project" value="UniProtKB-SubCell"/>
</dbReference>
<name>A0A1J4JHP9_9EUKA</name>
<organism evidence="7 8">
    <name type="scientific">Tritrichomonas foetus</name>
    <dbReference type="NCBI Taxonomy" id="1144522"/>
    <lineage>
        <taxon>Eukaryota</taxon>
        <taxon>Metamonada</taxon>
        <taxon>Parabasalia</taxon>
        <taxon>Tritrichomonadida</taxon>
        <taxon>Tritrichomonadidae</taxon>
        <taxon>Tritrichomonas</taxon>
    </lineage>
</organism>
<evidence type="ECO:0000256" key="3">
    <source>
        <dbReference type="ARBA" id="ARBA00022989"/>
    </source>
</evidence>